<dbReference type="Gene3D" id="6.10.250.1080">
    <property type="match status" value="1"/>
</dbReference>
<evidence type="ECO:0000256" key="3">
    <source>
        <dbReference type="ARBA" id="ARBA00004300"/>
    </source>
</evidence>
<dbReference type="GO" id="GO:0051301">
    <property type="term" value="P:cell division"/>
    <property type="evidence" value="ECO:0007669"/>
    <property type="project" value="UniProtKB-KW"/>
</dbReference>
<evidence type="ECO:0000256" key="7">
    <source>
        <dbReference type="ARBA" id="ARBA00022454"/>
    </source>
</evidence>
<comment type="similarity">
    <text evidence="6">Belongs to the nudE family.</text>
</comment>
<protein>
    <submittedName>
        <fullName evidence="22">NDE1 protein</fullName>
    </submittedName>
</protein>
<keyword evidence="11" id="KW-0493">Microtubule</keyword>
<evidence type="ECO:0000256" key="4">
    <source>
        <dbReference type="ARBA" id="ARBA00004626"/>
    </source>
</evidence>
<evidence type="ECO:0000256" key="14">
    <source>
        <dbReference type="ARBA" id="ARBA00023054"/>
    </source>
</evidence>
<sequence>LIMEGSEGHHFSSVEEETRYWKELAMKYKQCAENTQEELREFQEGSREYEAELETQLQQTESRNRDLLSENNRLRMELESVKVRVDDAYSICTSSVQRLFDLPLIRKRLKCSIQKYIRELEQANDDLERAKRATIMSLEDFEQRLNQAIERNAFLESELDEKENLLESVQRLKDEAR</sequence>
<dbReference type="GO" id="GO:0007020">
    <property type="term" value="P:microtubule nucleation"/>
    <property type="evidence" value="ECO:0007669"/>
    <property type="project" value="TreeGrafter"/>
</dbReference>
<reference evidence="22 23" key="1">
    <citation type="submission" date="2019-09" db="EMBL/GenBank/DDBJ databases">
        <title>Bird 10,000 Genomes (B10K) Project - Family phase.</title>
        <authorList>
            <person name="Zhang G."/>
        </authorList>
    </citation>
    <scope>NUCLEOTIDE SEQUENCE [LARGE SCALE GENOMIC DNA]</scope>
    <source>
        <strain evidence="22">B10K-DU-012-56</strain>
    </source>
</reference>
<dbReference type="GO" id="GO:0047496">
    <property type="term" value="P:vesicle transport along microtubule"/>
    <property type="evidence" value="ECO:0007669"/>
    <property type="project" value="TreeGrafter"/>
</dbReference>
<feature type="coiled-coil region" evidence="20">
    <location>
        <begin position="32"/>
        <end position="175"/>
    </location>
</feature>
<dbReference type="GO" id="GO:0030659">
    <property type="term" value="C:cytoplasmic vesicle membrane"/>
    <property type="evidence" value="ECO:0007669"/>
    <property type="project" value="UniProtKB-SubCell"/>
</dbReference>
<comment type="caution">
    <text evidence="22">The sequence shown here is derived from an EMBL/GenBank/DDBJ whole genome shotgun (WGS) entry which is preliminary data.</text>
</comment>
<evidence type="ECO:0000256" key="19">
    <source>
        <dbReference type="ARBA" id="ARBA00023329"/>
    </source>
</evidence>
<dbReference type="GO" id="GO:0005874">
    <property type="term" value="C:microtubule"/>
    <property type="evidence" value="ECO:0007669"/>
    <property type="project" value="UniProtKB-KW"/>
</dbReference>
<evidence type="ECO:0000256" key="10">
    <source>
        <dbReference type="ARBA" id="ARBA00022618"/>
    </source>
</evidence>
<evidence type="ECO:0000256" key="15">
    <source>
        <dbReference type="ARBA" id="ARBA00023136"/>
    </source>
</evidence>
<keyword evidence="12" id="KW-0498">Mitosis</keyword>
<keyword evidence="8" id="KW-0963">Cytoplasm</keyword>
<keyword evidence="16" id="KW-0206">Cytoskeleton</keyword>
<evidence type="ECO:0000256" key="17">
    <source>
        <dbReference type="ARBA" id="ARBA00023306"/>
    </source>
</evidence>
<gene>
    <name evidence="22" type="primary">Nde1</name>
    <name evidence="22" type="ORF">BALREX_R02188</name>
</gene>
<proteinExistence type="inferred from homology"/>
<evidence type="ECO:0000256" key="18">
    <source>
        <dbReference type="ARBA" id="ARBA00023328"/>
    </source>
</evidence>
<dbReference type="GO" id="GO:0008017">
    <property type="term" value="F:microtubule binding"/>
    <property type="evidence" value="ECO:0007669"/>
    <property type="project" value="InterPro"/>
</dbReference>
<feature type="non-terminal residue" evidence="22">
    <location>
        <position position="177"/>
    </location>
</feature>
<dbReference type="GO" id="GO:0007100">
    <property type="term" value="P:mitotic centrosome separation"/>
    <property type="evidence" value="ECO:0007669"/>
    <property type="project" value="TreeGrafter"/>
</dbReference>
<dbReference type="GO" id="GO:0051642">
    <property type="term" value="P:centrosome localization"/>
    <property type="evidence" value="ECO:0007669"/>
    <property type="project" value="TreeGrafter"/>
</dbReference>
<evidence type="ECO:0000313" key="22">
    <source>
        <dbReference type="EMBL" id="NXS40180.1"/>
    </source>
</evidence>
<keyword evidence="15" id="KW-0472">Membrane</keyword>
<evidence type="ECO:0000256" key="1">
    <source>
        <dbReference type="ARBA" id="ARBA00004156"/>
    </source>
</evidence>
<keyword evidence="14 20" id="KW-0175">Coiled coil</keyword>
<accession>A0A7L2U3D9</accession>
<dbReference type="InterPro" id="IPR033494">
    <property type="entry name" value="NUDE"/>
</dbReference>
<dbReference type="PANTHER" id="PTHR10921:SF2">
    <property type="entry name" value="NUCLEAR DISTRIBUTION PROTEIN NUDE HOMOLOG 1"/>
    <property type="match status" value="1"/>
</dbReference>
<keyword evidence="10" id="KW-0132">Cell division</keyword>
<dbReference type="AlphaFoldDB" id="A0A7L2U3D9"/>
<feature type="domain" description="NUDE" evidence="21">
    <location>
        <begin position="137"/>
        <end position="177"/>
    </location>
</feature>
<keyword evidence="7" id="KW-0158">Chromosome</keyword>
<evidence type="ECO:0000256" key="11">
    <source>
        <dbReference type="ARBA" id="ARBA00022701"/>
    </source>
</evidence>
<dbReference type="Proteomes" id="UP000528411">
    <property type="component" value="Unassembled WGS sequence"/>
</dbReference>
<dbReference type="Pfam" id="PF04880">
    <property type="entry name" value="NUDE_C"/>
    <property type="match status" value="1"/>
</dbReference>
<keyword evidence="23" id="KW-1185">Reference proteome</keyword>
<dbReference type="InterPro" id="IPR006964">
    <property type="entry name" value="NUDE_dom"/>
</dbReference>
<feature type="non-terminal residue" evidence="22">
    <location>
        <position position="1"/>
    </location>
</feature>
<dbReference type="OrthoDB" id="9081716at2759"/>
<evidence type="ECO:0000256" key="5">
    <source>
        <dbReference type="ARBA" id="ARBA00004629"/>
    </source>
</evidence>
<evidence type="ECO:0000256" key="16">
    <source>
        <dbReference type="ARBA" id="ARBA00023212"/>
    </source>
</evidence>
<evidence type="ECO:0000256" key="20">
    <source>
        <dbReference type="SAM" id="Coils"/>
    </source>
</evidence>
<dbReference type="GO" id="GO:0016477">
    <property type="term" value="P:cell migration"/>
    <property type="evidence" value="ECO:0007669"/>
    <property type="project" value="TreeGrafter"/>
</dbReference>
<comment type="subcellular location">
    <subcellularLocation>
        <location evidence="5">Chromosome</location>
        <location evidence="5">Centromere</location>
        <location evidence="5">Kinetochore</location>
    </subcellularLocation>
    <subcellularLocation>
        <location evidence="4">Cleavage furrow</location>
    </subcellularLocation>
    <subcellularLocation>
        <location evidence="3">Cytoplasm</location>
        <location evidence="3">Cytoskeleton</location>
        <location evidence="3">Microtubule organizing center</location>
        <location evidence="3">Centrosome</location>
    </subcellularLocation>
    <subcellularLocation>
        <location evidence="2">Cytoplasm</location>
        <location evidence="2">Cytoskeleton</location>
        <location evidence="2">Spindle</location>
    </subcellularLocation>
    <subcellularLocation>
        <location evidence="1">Cytoplasmic vesicle membrane</location>
    </subcellularLocation>
</comment>
<dbReference type="GO" id="GO:0007059">
    <property type="term" value="P:chromosome segregation"/>
    <property type="evidence" value="ECO:0007669"/>
    <property type="project" value="TreeGrafter"/>
</dbReference>
<keyword evidence="19" id="KW-0968">Cytoplasmic vesicle</keyword>
<evidence type="ECO:0000256" key="2">
    <source>
        <dbReference type="ARBA" id="ARBA00004186"/>
    </source>
</evidence>
<keyword evidence="17" id="KW-0131">Cell cycle</keyword>
<name>A0A7L2U3D9_BALRX</name>
<dbReference type="GO" id="GO:0005819">
    <property type="term" value="C:spindle"/>
    <property type="evidence" value="ECO:0007669"/>
    <property type="project" value="UniProtKB-SubCell"/>
</dbReference>
<dbReference type="GO" id="GO:0000132">
    <property type="term" value="P:establishment of mitotic spindle orientation"/>
    <property type="evidence" value="ECO:0007669"/>
    <property type="project" value="TreeGrafter"/>
</dbReference>
<evidence type="ECO:0000256" key="8">
    <source>
        <dbReference type="ARBA" id="ARBA00022490"/>
    </source>
</evidence>
<keyword evidence="9" id="KW-0597">Phosphoprotein</keyword>
<evidence type="ECO:0000256" key="6">
    <source>
        <dbReference type="ARBA" id="ARBA00007429"/>
    </source>
</evidence>
<dbReference type="PANTHER" id="PTHR10921">
    <property type="entry name" value="NUCLEAR DISTRIBUTION PROTEIN NUDE HOMOLOG 1"/>
    <property type="match status" value="1"/>
</dbReference>
<dbReference type="GO" id="GO:0005871">
    <property type="term" value="C:kinesin complex"/>
    <property type="evidence" value="ECO:0007669"/>
    <property type="project" value="TreeGrafter"/>
</dbReference>
<dbReference type="GO" id="GO:0032154">
    <property type="term" value="C:cleavage furrow"/>
    <property type="evidence" value="ECO:0007669"/>
    <property type="project" value="UniProtKB-SubCell"/>
</dbReference>
<keyword evidence="18" id="KW-0137">Centromere</keyword>
<organism evidence="22 23">
    <name type="scientific">Balaeniceps rex</name>
    <name type="common">Shoebill</name>
    <dbReference type="NCBI Taxonomy" id="33584"/>
    <lineage>
        <taxon>Eukaryota</taxon>
        <taxon>Metazoa</taxon>
        <taxon>Chordata</taxon>
        <taxon>Craniata</taxon>
        <taxon>Vertebrata</taxon>
        <taxon>Euteleostomi</taxon>
        <taxon>Archelosauria</taxon>
        <taxon>Archosauria</taxon>
        <taxon>Dinosauria</taxon>
        <taxon>Saurischia</taxon>
        <taxon>Theropoda</taxon>
        <taxon>Coelurosauria</taxon>
        <taxon>Aves</taxon>
        <taxon>Neognathae</taxon>
        <taxon>Neoaves</taxon>
        <taxon>Aequornithes</taxon>
        <taxon>Pelecaniformes</taxon>
        <taxon>Balaenicipitidae</taxon>
        <taxon>Balaeniceps</taxon>
    </lineage>
</organism>
<evidence type="ECO:0000256" key="9">
    <source>
        <dbReference type="ARBA" id="ARBA00022553"/>
    </source>
</evidence>
<evidence type="ECO:0000256" key="13">
    <source>
        <dbReference type="ARBA" id="ARBA00022838"/>
    </source>
</evidence>
<dbReference type="GO" id="GO:0000776">
    <property type="term" value="C:kinetochore"/>
    <property type="evidence" value="ECO:0007669"/>
    <property type="project" value="UniProtKB-KW"/>
</dbReference>
<evidence type="ECO:0000313" key="23">
    <source>
        <dbReference type="Proteomes" id="UP000528411"/>
    </source>
</evidence>
<evidence type="ECO:0000259" key="21">
    <source>
        <dbReference type="Pfam" id="PF04880"/>
    </source>
</evidence>
<dbReference type="GO" id="GO:0005813">
    <property type="term" value="C:centrosome"/>
    <property type="evidence" value="ECO:0007669"/>
    <property type="project" value="UniProtKB-SubCell"/>
</dbReference>
<evidence type="ECO:0000256" key="12">
    <source>
        <dbReference type="ARBA" id="ARBA00022776"/>
    </source>
</evidence>
<keyword evidence="13" id="KW-0995">Kinetochore</keyword>
<dbReference type="EMBL" id="VYZW01007361">
    <property type="protein sequence ID" value="NXS40180.1"/>
    <property type="molecule type" value="Genomic_DNA"/>
</dbReference>